<dbReference type="Proteomes" id="UP000027361">
    <property type="component" value="Unassembled WGS sequence"/>
</dbReference>
<comment type="similarity">
    <text evidence="2 13">Belongs to the glycosyl hydrolase 28 family.</text>
</comment>
<keyword evidence="10" id="KW-0961">Cell wall biogenesis/degradation</keyword>
<organism evidence="14 15">
    <name type="scientific">Tilletiaria anomala (strain ATCC 24038 / CBS 436.72 / UBC 951)</name>
    <dbReference type="NCBI Taxonomy" id="1037660"/>
    <lineage>
        <taxon>Eukaryota</taxon>
        <taxon>Fungi</taxon>
        <taxon>Dikarya</taxon>
        <taxon>Basidiomycota</taxon>
        <taxon>Ustilaginomycotina</taxon>
        <taxon>Exobasidiomycetes</taxon>
        <taxon>Georgefischeriales</taxon>
        <taxon>Tilletiariaceae</taxon>
        <taxon>Tilletiaria</taxon>
    </lineage>
</organism>
<evidence type="ECO:0000256" key="11">
    <source>
        <dbReference type="ARBA" id="ARBA00038933"/>
    </source>
</evidence>
<keyword evidence="15" id="KW-1185">Reference proteome</keyword>
<dbReference type="InterPro" id="IPR012334">
    <property type="entry name" value="Pectin_lyas_fold"/>
</dbReference>
<dbReference type="PANTHER" id="PTHR31736:SF14">
    <property type="entry name" value="EXOPOLYGALACTURONASE X-1-RELATED"/>
    <property type="match status" value="1"/>
</dbReference>
<accession>A0A066VRK4</accession>
<evidence type="ECO:0000256" key="3">
    <source>
        <dbReference type="ARBA" id="ARBA00022525"/>
    </source>
</evidence>
<evidence type="ECO:0000256" key="2">
    <source>
        <dbReference type="ARBA" id="ARBA00008834"/>
    </source>
</evidence>
<keyword evidence="7" id="KW-1015">Disulfide bond</keyword>
<dbReference type="InterPro" id="IPR011050">
    <property type="entry name" value="Pectin_lyase_fold/virulence"/>
</dbReference>
<dbReference type="InterPro" id="IPR000743">
    <property type="entry name" value="Glyco_hydro_28"/>
</dbReference>
<dbReference type="HOGENOM" id="CLU_1316219_0_0_1"/>
<evidence type="ECO:0000313" key="15">
    <source>
        <dbReference type="Proteomes" id="UP000027361"/>
    </source>
</evidence>
<keyword evidence="8" id="KW-0325">Glycoprotein</keyword>
<dbReference type="OrthoDB" id="187139at2759"/>
<evidence type="ECO:0000256" key="4">
    <source>
        <dbReference type="ARBA" id="ARBA00022729"/>
    </source>
</evidence>
<keyword evidence="3" id="KW-0964">Secreted</keyword>
<dbReference type="EMBL" id="JMSN01000080">
    <property type="protein sequence ID" value="KDN41419.1"/>
    <property type="molecule type" value="Genomic_DNA"/>
</dbReference>
<evidence type="ECO:0000256" key="9">
    <source>
        <dbReference type="ARBA" id="ARBA00023295"/>
    </source>
</evidence>
<dbReference type="GO" id="GO:0047911">
    <property type="term" value="F:galacturan 1,4-alpha-galacturonidase activity"/>
    <property type="evidence" value="ECO:0007669"/>
    <property type="project" value="UniProtKB-EC"/>
</dbReference>
<dbReference type="GO" id="GO:0005576">
    <property type="term" value="C:extracellular region"/>
    <property type="evidence" value="ECO:0007669"/>
    <property type="project" value="UniProtKB-SubCell"/>
</dbReference>
<dbReference type="GeneID" id="25264923"/>
<keyword evidence="5" id="KW-0677">Repeat</keyword>
<evidence type="ECO:0000313" key="14">
    <source>
        <dbReference type="EMBL" id="KDN41419.1"/>
    </source>
</evidence>
<keyword evidence="9 13" id="KW-0326">Glycosidase</keyword>
<dbReference type="EC" id="3.2.1.67" evidence="11"/>
<evidence type="ECO:0000256" key="5">
    <source>
        <dbReference type="ARBA" id="ARBA00022737"/>
    </source>
</evidence>
<dbReference type="GO" id="GO:0071555">
    <property type="term" value="P:cell wall organization"/>
    <property type="evidence" value="ECO:0007669"/>
    <property type="project" value="UniProtKB-KW"/>
</dbReference>
<sequence>MILFTTDTDYWQSNGFKLDFQNVVAFFKLGRSDMHIYISNKSVRPNGTRKAWYDLYASNSSKLRPMLLGIHGQEDSTLRDLTLRYLPQYYYFNVNASNVVFADMHIEGTSTSKNFAENHDGVDTYCSKDRTIQDWNVNNGDDCVSFKPNSTNFLLQNRYYNGSHGTSVGPLRQYKGETDIVSGIYVYSNRCPTRPTACVPRCCQAWRPR</sequence>
<keyword evidence="4" id="KW-0732">Signal</keyword>
<evidence type="ECO:0000256" key="10">
    <source>
        <dbReference type="ARBA" id="ARBA00023316"/>
    </source>
</evidence>
<dbReference type="OMA" id="FERTRFV"/>
<protein>
    <recommendedName>
        <fullName evidence="11">galacturonan 1,4-alpha-galacturonidase</fullName>
        <ecNumber evidence="11">3.2.1.67</ecNumber>
    </recommendedName>
</protein>
<proteinExistence type="inferred from homology"/>
<evidence type="ECO:0000256" key="13">
    <source>
        <dbReference type="RuleBase" id="RU361169"/>
    </source>
</evidence>
<comment type="subcellular location">
    <subcellularLocation>
        <location evidence="1">Secreted</location>
    </subcellularLocation>
</comment>
<gene>
    <name evidence="14" type="ORF">K437DRAFT_258260</name>
</gene>
<evidence type="ECO:0000256" key="1">
    <source>
        <dbReference type="ARBA" id="ARBA00004613"/>
    </source>
</evidence>
<dbReference type="AlphaFoldDB" id="A0A066VRK4"/>
<comment type="caution">
    <text evidence="14">The sequence shown here is derived from an EMBL/GenBank/DDBJ whole genome shotgun (WGS) entry which is preliminary data.</text>
</comment>
<dbReference type="GO" id="GO:0004650">
    <property type="term" value="F:polygalacturonase activity"/>
    <property type="evidence" value="ECO:0007669"/>
    <property type="project" value="InterPro"/>
</dbReference>
<evidence type="ECO:0000256" key="6">
    <source>
        <dbReference type="ARBA" id="ARBA00022801"/>
    </source>
</evidence>
<name>A0A066VRK4_TILAU</name>
<dbReference type="InParanoid" id="A0A066VRK4"/>
<dbReference type="Pfam" id="PF00295">
    <property type="entry name" value="Glyco_hydro_28"/>
    <property type="match status" value="1"/>
</dbReference>
<dbReference type="STRING" id="1037660.A0A066VRK4"/>
<comment type="catalytic activity">
    <reaction evidence="12">
        <text>[(1-&gt;4)-alpha-D-galacturonosyl](n) + H2O = alpha-D-galacturonate + [(1-&gt;4)-alpha-D-galacturonosyl](n-1)</text>
        <dbReference type="Rhea" id="RHEA:14117"/>
        <dbReference type="Rhea" id="RHEA-COMP:14570"/>
        <dbReference type="Rhea" id="RHEA-COMP:14572"/>
        <dbReference type="ChEBI" id="CHEBI:15377"/>
        <dbReference type="ChEBI" id="CHEBI:58658"/>
        <dbReference type="ChEBI" id="CHEBI:140523"/>
        <dbReference type="EC" id="3.2.1.67"/>
    </reaction>
</comment>
<dbReference type="RefSeq" id="XP_013241709.1">
    <property type="nucleotide sequence ID" value="XM_013386255.1"/>
</dbReference>
<evidence type="ECO:0000256" key="7">
    <source>
        <dbReference type="ARBA" id="ARBA00023157"/>
    </source>
</evidence>
<dbReference type="Gene3D" id="2.160.20.10">
    <property type="entry name" value="Single-stranded right-handed beta-helix, Pectin lyase-like"/>
    <property type="match status" value="1"/>
</dbReference>
<dbReference type="SUPFAM" id="SSF51126">
    <property type="entry name" value="Pectin lyase-like"/>
    <property type="match status" value="1"/>
</dbReference>
<keyword evidence="6 13" id="KW-0378">Hydrolase</keyword>
<dbReference type="GO" id="GO:0005975">
    <property type="term" value="P:carbohydrate metabolic process"/>
    <property type="evidence" value="ECO:0007669"/>
    <property type="project" value="InterPro"/>
</dbReference>
<evidence type="ECO:0000256" key="8">
    <source>
        <dbReference type="ARBA" id="ARBA00023180"/>
    </source>
</evidence>
<dbReference type="PANTHER" id="PTHR31736">
    <property type="match status" value="1"/>
</dbReference>
<evidence type="ECO:0000256" key="12">
    <source>
        <dbReference type="ARBA" id="ARBA00048766"/>
    </source>
</evidence>
<reference evidence="14 15" key="1">
    <citation type="submission" date="2014-05" db="EMBL/GenBank/DDBJ databases">
        <title>Draft genome sequence of a rare smut relative, Tilletiaria anomala UBC 951.</title>
        <authorList>
            <consortium name="DOE Joint Genome Institute"/>
            <person name="Toome M."/>
            <person name="Kuo A."/>
            <person name="Henrissat B."/>
            <person name="Lipzen A."/>
            <person name="Tritt A."/>
            <person name="Yoshinaga Y."/>
            <person name="Zane M."/>
            <person name="Barry K."/>
            <person name="Grigoriev I.V."/>
            <person name="Spatafora J.W."/>
            <person name="Aimea M.C."/>
        </authorList>
    </citation>
    <scope>NUCLEOTIDE SEQUENCE [LARGE SCALE GENOMIC DNA]</scope>
    <source>
        <strain evidence="14 15">UBC 951</strain>
    </source>
</reference>